<dbReference type="InterPro" id="IPR052343">
    <property type="entry name" value="Retrotransposon-Effector_Assoc"/>
</dbReference>
<dbReference type="Pfam" id="PF00078">
    <property type="entry name" value="RVT_1"/>
    <property type="match status" value="1"/>
</dbReference>
<comment type="caution">
    <text evidence="2">The sequence shown here is derived from an EMBL/GenBank/DDBJ whole genome shotgun (WGS) entry which is preliminary data.</text>
</comment>
<gene>
    <name evidence="2" type="ORF">PVK06_015923</name>
</gene>
<dbReference type="InterPro" id="IPR000477">
    <property type="entry name" value="RT_dom"/>
</dbReference>
<dbReference type="PANTHER" id="PTHR46890:SF48">
    <property type="entry name" value="RNA-DIRECTED DNA POLYMERASE"/>
    <property type="match status" value="1"/>
</dbReference>
<protein>
    <recommendedName>
        <fullName evidence="1">Reverse transcriptase domain-containing protein</fullName>
    </recommendedName>
</protein>
<reference evidence="2 3" key="1">
    <citation type="submission" date="2023-03" db="EMBL/GenBank/DDBJ databases">
        <title>WGS of Gossypium arboreum.</title>
        <authorList>
            <person name="Yu D."/>
        </authorList>
    </citation>
    <scope>NUCLEOTIDE SEQUENCE [LARGE SCALE GENOMIC DNA]</scope>
    <source>
        <tissue evidence="2">Leaf</tissue>
    </source>
</reference>
<organism evidence="2 3">
    <name type="scientific">Gossypium arboreum</name>
    <name type="common">Tree cotton</name>
    <name type="synonym">Gossypium nanking</name>
    <dbReference type="NCBI Taxonomy" id="29729"/>
    <lineage>
        <taxon>Eukaryota</taxon>
        <taxon>Viridiplantae</taxon>
        <taxon>Streptophyta</taxon>
        <taxon>Embryophyta</taxon>
        <taxon>Tracheophyta</taxon>
        <taxon>Spermatophyta</taxon>
        <taxon>Magnoliopsida</taxon>
        <taxon>eudicotyledons</taxon>
        <taxon>Gunneridae</taxon>
        <taxon>Pentapetalae</taxon>
        <taxon>rosids</taxon>
        <taxon>malvids</taxon>
        <taxon>Malvales</taxon>
        <taxon>Malvaceae</taxon>
        <taxon>Malvoideae</taxon>
        <taxon>Gossypium</taxon>
    </lineage>
</organism>
<sequence length="151" mass="17092">MLAKAIANRLRRIIKRCIDVAQSAFVPRRLISDNILLAYEIIHTLNLKKLGKKGFIVVKLDMSKAYDRVEWNFIKDIMVRMGFARRWIDIIMKCLASVSYSVVVNGHLAAEEGALRRVKASRSGSQISHLLFADDCILFSEVTSRGATILK</sequence>
<name>A0ABR0PYP1_GOSAR</name>
<proteinExistence type="predicted"/>
<accession>A0ABR0PYP1</accession>
<dbReference type="EMBL" id="JARKNE010000005">
    <property type="protein sequence ID" value="KAK5832123.1"/>
    <property type="molecule type" value="Genomic_DNA"/>
</dbReference>
<evidence type="ECO:0000259" key="1">
    <source>
        <dbReference type="Pfam" id="PF00078"/>
    </source>
</evidence>
<keyword evidence="3" id="KW-1185">Reference proteome</keyword>
<feature type="domain" description="Reverse transcriptase" evidence="1">
    <location>
        <begin position="2"/>
        <end position="132"/>
    </location>
</feature>
<dbReference type="Proteomes" id="UP001358586">
    <property type="component" value="Chromosome 5"/>
</dbReference>
<dbReference type="PANTHER" id="PTHR46890">
    <property type="entry name" value="NON-LTR RETROLELEMENT REVERSE TRANSCRIPTASE-LIKE PROTEIN-RELATED"/>
    <property type="match status" value="1"/>
</dbReference>
<evidence type="ECO:0000313" key="2">
    <source>
        <dbReference type="EMBL" id="KAK5832123.1"/>
    </source>
</evidence>
<evidence type="ECO:0000313" key="3">
    <source>
        <dbReference type="Proteomes" id="UP001358586"/>
    </source>
</evidence>